<dbReference type="OrthoDB" id="4219774at2"/>
<proteinExistence type="predicted"/>
<protein>
    <submittedName>
        <fullName evidence="1">Thiazole-containing bacteriocin maturation protein</fullName>
    </submittedName>
</protein>
<dbReference type="AlphaFoldDB" id="A0A345FAE3"/>
<name>A0A345FAE3_9ACTN</name>
<evidence type="ECO:0000313" key="1">
    <source>
        <dbReference type="EMBL" id="AXG25747.1"/>
    </source>
</evidence>
<reference evidence="1" key="1">
    <citation type="journal article" date="2018" name="J. Am. Chem. Soc.">
        <title>Biosynthesis of the Thiopeptins and Identification of an F420H2-Dependent Dehydropiperidine Reductase.</title>
        <authorList>
            <person name="Ichikawa H."/>
            <person name="Bashiri G."/>
            <person name="Kelly W.L."/>
        </authorList>
    </citation>
    <scope>NUCLEOTIDE SEQUENCE</scope>
    <source>
        <strain evidence="1">ATCC 21389</strain>
    </source>
</reference>
<organism evidence="1">
    <name type="scientific">Streptomyces tateyamensis</name>
    <dbReference type="NCBI Taxonomy" id="565073"/>
    <lineage>
        <taxon>Bacteria</taxon>
        <taxon>Bacillati</taxon>
        <taxon>Actinomycetota</taxon>
        <taxon>Actinomycetes</taxon>
        <taxon>Kitasatosporales</taxon>
        <taxon>Streptomycetaceae</taxon>
        <taxon>Streptomyces</taxon>
    </lineage>
</organism>
<dbReference type="RefSeq" id="WP_146259076.1">
    <property type="nucleotide sequence ID" value="NZ_PYBW01000040.1"/>
</dbReference>
<sequence>MTETVLRLRADAYYMPVRDGVWIRTTAGSFTLRGPNAAAWVQQLAPLLDQGVQPDRLFAALRPDQLDYVRKLIGALESRQVLRREPAEPDGEPFPQQLEFLRHQSPDARAALRRVADTPVAVAGDPARATALAAALAETGFTDLALLEAEPDQRLRELAEEYAARGRPLRLTAGAAPQGRAVVGVFGSEQTEQAFALADGAAAAGHGAWLALVRGQAMLLKGQLPGSGTACLRCAWRRLVHSAVGLAPVPGLGHTQVAVAAAVLAQELFQHAATGALDRLGEGVVVDLTRLSIWRTTVDPDPGCPADQVHRGDPPPAPRAGRFPDQVFAARCFGPLVSCAPGGYPQLPLTVVRLESSVPDRQEPAPGGAGQLLAAETMADARHEAVLLAVRSAVAGPDDLVEVGTDRAEAVGRALLRRADREIGAGWSAAGPEAGAADRDRWAALAGTLPPVLLERHPSGLWRATVPGHPPRTGLDAEHAQQRALLAALGAAQLPGEAAPVPAAAARHPEPAVLAGLLDALGCSPRPVVLPPLVAAHLVGVAL</sequence>
<dbReference type="EMBL" id="MH465031">
    <property type="protein sequence ID" value="AXG25747.1"/>
    <property type="molecule type" value="Genomic_DNA"/>
</dbReference>
<accession>A0A345FAE3</accession>